<feature type="compositionally biased region" description="Low complexity" evidence="2">
    <location>
        <begin position="89"/>
        <end position="102"/>
    </location>
</feature>
<dbReference type="PANTHER" id="PTHR31157">
    <property type="entry name" value="SCP DOMAIN-CONTAINING PROTEIN"/>
    <property type="match status" value="1"/>
</dbReference>
<dbReference type="SUPFAM" id="SSF55797">
    <property type="entry name" value="PR-1-like"/>
    <property type="match status" value="1"/>
</dbReference>
<comment type="caution">
    <text evidence="6">The sequence shown here is derived from an EMBL/GenBank/DDBJ whole genome shotgun (WGS) entry which is preliminary data.</text>
</comment>
<dbReference type="EMBL" id="JAHHGM010000009">
    <property type="protein sequence ID" value="MBT2989587.1"/>
    <property type="molecule type" value="Genomic_DNA"/>
</dbReference>
<proteinExistence type="predicted"/>
<dbReference type="InterPro" id="IPR035940">
    <property type="entry name" value="CAP_sf"/>
</dbReference>
<dbReference type="Pfam" id="PF22352">
    <property type="entry name" value="K319L-like_PKD"/>
    <property type="match status" value="1"/>
</dbReference>
<dbReference type="SUPFAM" id="SSF49299">
    <property type="entry name" value="PKD domain"/>
    <property type="match status" value="1"/>
</dbReference>
<dbReference type="Pfam" id="PF00188">
    <property type="entry name" value="CAP"/>
    <property type="match status" value="1"/>
</dbReference>
<evidence type="ECO:0000256" key="2">
    <source>
        <dbReference type="SAM" id="MobiDB-lite"/>
    </source>
</evidence>
<feature type="signal peptide" evidence="3">
    <location>
        <begin position="1"/>
        <end position="20"/>
    </location>
</feature>
<sequence length="423" mass="44278">MNKNKALMGTLLLLAVLLNACGGGSSSDTSSTNSDQATNQEQSEEQTPDSGDETPPADTTPPQQTPVNQQPTARISAAQTASAGETVTLDGSGSSDPDGDSLSYLWTQTHGIPINLGDLANPTLSFIAPDVDQSTNFGFQLRVDDGELSHVVAITIAVSPMVDTTPPAIVSRTPQPDASDVATTTSITISFDEPLLESLIDNQSLLLSINSTPVSGSVSYDAQSNTITLTPDTALTAATTYSVALADDLEDLAGNRVAGVSWSFTTGSAYNLGSTSQGTIDLCMNTNDKVMLTLVNNARAVTRTCGTTNYPATTPLAWHCNLEQAAQGHSTSMADNDYFNHTGIDGSTPGERISAAGYVWRTYGENIAAGYSSAESAMNGWLGSAGHCSNIMNSSFTEMGQAEARNAASTYGVYWTQNFGDRF</sequence>
<evidence type="ECO:0000313" key="7">
    <source>
        <dbReference type="Proteomes" id="UP000770889"/>
    </source>
</evidence>
<organism evidence="6 7">
    <name type="scientific">Candidatus Thiodiazotropha taylori</name>
    <dbReference type="NCBI Taxonomy" id="2792791"/>
    <lineage>
        <taxon>Bacteria</taxon>
        <taxon>Pseudomonadati</taxon>
        <taxon>Pseudomonadota</taxon>
        <taxon>Gammaproteobacteria</taxon>
        <taxon>Chromatiales</taxon>
        <taxon>Sedimenticolaceae</taxon>
        <taxon>Candidatus Thiodiazotropha</taxon>
    </lineage>
</organism>
<dbReference type="InterPro" id="IPR014044">
    <property type="entry name" value="CAP_dom"/>
</dbReference>
<evidence type="ECO:0000256" key="3">
    <source>
        <dbReference type="SAM" id="SignalP"/>
    </source>
</evidence>
<reference evidence="6 7" key="1">
    <citation type="submission" date="2021-05" db="EMBL/GenBank/DDBJ databases">
        <title>Genetic and Functional Diversity in Clade A Lucinid endosymbionts from the Bahamas.</title>
        <authorList>
            <person name="Giani N.M."/>
            <person name="Engel A.S."/>
            <person name="Campbell B.J."/>
        </authorList>
    </citation>
    <scope>NUCLEOTIDE SEQUENCE [LARGE SCALE GENOMIC DNA]</scope>
    <source>
        <strain evidence="6">LUC16012Gg_MoonRockCtena</strain>
    </source>
</reference>
<feature type="domain" description="SCP" evidence="4">
    <location>
        <begin position="294"/>
        <end position="419"/>
    </location>
</feature>
<dbReference type="CDD" id="cd05379">
    <property type="entry name" value="CAP_bacterial"/>
    <property type="match status" value="1"/>
</dbReference>
<dbReference type="Gene3D" id="2.60.40.10">
    <property type="entry name" value="Immunoglobulins"/>
    <property type="match status" value="1"/>
</dbReference>
<dbReference type="Pfam" id="PF13205">
    <property type="entry name" value="Big_5"/>
    <property type="match status" value="1"/>
</dbReference>
<dbReference type="PANTHER" id="PTHR31157:SF1">
    <property type="entry name" value="SCP DOMAIN-CONTAINING PROTEIN"/>
    <property type="match status" value="1"/>
</dbReference>
<name>A0A944MA27_9GAMM</name>
<accession>A0A944MA27</accession>
<feature type="region of interest" description="Disordered" evidence="2">
    <location>
        <begin position="23"/>
        <end position="102"/>
    </location>
</feature>
<dbReference type="InterPro" id="IPR035986">
    <property type="entry name" value="PKD_dom_sf"/>
</dbReference>
<evidence type="ECO:0000256" key="1">
    <source>
        <dbReference type="ARBA" id="ARBA00022729"/>
    </source>
</evidence>
<feature type="chain" id="PRO_5037359194" evidence="3">
    <location>
        <begin position="21"/>
        <end position="423"/>
    </location>
</feature>
<evidence type="ECO:0000259" key="5">
    <source>
        <dbReference type="Pfam" id="PF13205"/>
    </source>
</evidence>
<feature type="compositionally biased region" description="Low complexity" evidence="2">
    <location>
        <begin position="23"/>
        <end position="35"/>
    </location>
</feature>
<feature type="compositionally biased region" description="Low complexity" evidence="2">
    <location>
        <begin position="54"/>
        <end position="72"/>
    </location>
</feature>
<dbReference type="InterPro" id="IPR014755">
    <property type="entry name" value="Cu-Rt/internalin_Ig-like"/>
</dbReference>
<dbReference type="AlphaFoldDB" id="A0A944MA27"/>
<gene>
    <name evidence="6" type="ORF">KME65_11540</name>
</gene>
<dbReference type="Proteomes" id="UP000770889">
    <property type="component" value="Unassembled WGS sequence"/>
</dbReference>
<feature type="domain" description="SbsA Ig-like" evidence="5">
    <location>
        <begin position="163"/>
        <end position="266"/>
    </location>
</feature>
<dbReference type="Gene3D" id="2.60.40.1220">
    <property type="match status" value="1"/>
</dbReference>
<dbReference type="InterPro" id="IPR032812">
    <property type="entry name" value="SbsA_Ig"/>
</dbReference>
<keyword evidence="1 3" id="KW-0732">Signal</keyword>
<dbReference type="Gene3D" id="3.40.33.10">
    <property type="entry name" value="CAP"/>
    <property type="match status" value="1"/>
</dbReference>
<feature type="compositionally biased region" description="Acidic residues" evidence="2">
    <location>
        <begin position="42"/>
        <end position="52"/>
    </location>
</feature>
<evidence type="ECO:0000313" key="6">
    <source>
        <dbReference type="EMBL" id="MBT2989587.1"/>
    </source>
</evidence>
<protein>
    <submittedName>
        <fullName evidence="6">Ig-like domain-containing protein</fullName>
    </submittedName>
</protein>
<evidence type="ECO:0000259" key="4">
    <source>
        <dbReference type="Pfam" id="PF00188"/>
    </source>
</evidence>
<dbReference type="InterPro" id="IPR013783">
    <property type="entry name" value="Ig-like_fold"/>
</dbReference>